<dbReference type="Gene3D" id="2.120.10.30">
    <property type="entry name" value="TolB, C-terminal domain"/>
    <property type="match status" value="1"/>
</dbReference>
<feature type="disulfide bond" evidence="13">
    <location>
        <begin position="824"/>
        <end position="831"/>
    </location>
</feature>
<dbReference type="CDD" id="cd00255">
    <property type="entry name" value="nidG2"/>
    <property type="match status" value="1"/>
</dbReference>
<evidence type="ECO:0000256" key="13">
    <source>
        <dbReference type="PROSITE-ProRule" id="PRU00500"/>
    </source>
</evidence>
<evidence type="ECO:0000259" key="18">
    <source>
        <dbReference type="PROSITE" id="PS51220"/>
    </source>
</evidence>
<dbReference type="Gene3D" id="2.10.25.10">
    <property type="entry name" value="Laminin"/>
    <property type="match status" value="4"/>
</dbReference>
<dbReference type="PROSITE" id="PS01186">
    <property type="entry name" value="EGF_2"/>
    <property type="match status" value="3"/>
</dbReference>
<evidence type="ECO:0000256" key="2">
    <source>
        <dbReference type="ARBA" id="ARBA00022525"/>
    </source>
</evidence>
<keyword evidence="4 12" id="KW-0245">EGF-like domain</keyword>
<evidence type="ECO:0000256" key="4">
    <source>
        <dbReference type="ARBA" id="ARBA00022536"/>
    </source>
</evidence>
<keyword evidence="10 13" id="KW-1015">Disulfide bond</keyword>
<feature type="domain" description="EGF-like" evidence="15">
    <location>
        <begin position="724"/>
        <end position="760"/>
    </location>
</feature>
<dbReference type="PROSITE" id="PS51220">
    <property type="entry name" value="NIDO"/>
    <property type="match status" value="1"/>
</dbReference>
<feature type="domain" description="NIDO" evidence="18">
    <location>
        <begin position="36"/>
        <end position="202"/>
    </location>
</feature>
<dbReference type="InterPro" id="IPR018097">
    <property type="entry name" value="EGF_Ca-bd_CS"/>
</dbReference>
<dbReference type="Pfam" id="PF07474">
    <property type="entry name" value="G2F"/>
    <property type="match status" value="1"/>
</dbReference>
<name>A0A7K9KRD8_9PASS</name>
<dbReference type="GO" id="GO:0005509">
    <property type="term" value="F:calcium ion binding"/>
    <property type="evidence" value="ECO:0007669"/>
    <property type="project" value="InterPro"/>
</dbReference>
<dbReference type="Pfam" id="PF07645">
    <property type="entry name" value="EGF_CA"/>
    <property type="match status" value="1"/>
</dbReference>
<proteinExistence type="predicted"/>
<dbReference type="SMART" id="SM00211">
    <property type="entry name" value="TY"/>
    <property type="match status" value="2"/>
</dbReference>
<dbReference type="InterPro" id="IPR001881">
    <property type="entry name" value="EGF-like_Ca-bd_dom"/>
</dbReference>
<feature type="region of interest" description="Disordered" evidence="14">
    <location>
        <begin position="204"/>
        <end position="300"/>
    </location>
</feature>
<keyword evidence="9" id="KW-0130">Cell adhesion</keyword>
<keyword evidence="6" id="KW-0677">Repeat</keyword>
<dbReference type="InterPro" id="IPR000033">
    <property type="entry name" value="LDLR_classB_rpt"/>
</dbReference>
<dbReference type="EMBL" id="VWZS01000812">
    <property type="protein sequence ID" value="NXH52195.1"/>
    <property type="molecule type" value="Genomic_DNA"/>
</dbReference>
<feature type="domain" description="Nidogen G2 beta-barrel" evidence="16">
    <location>
        <begin position="362"/>
        <end position="590"/>
    </location>
</feature>
<comment type="caution">
    <text evidence="12">Lacks conserved residue(s) required for the propagation of feature annotation.</text>
</comment>
<evidence type="ECO:0000256" key="10">
    <source>
        <dbReference type="ARBA" id="ARBA00023157"/>
    </source>
</evidence>
<dbReference type="CDD" id="cd00054">
    <property type="entry name" value="EGF_CA"/>
    <property type="match status" value="2"/>
</dbReference>
<dbReference type="InterPro" id="IPR036857">
    <property type="entry name" value="Thyroglobulin_1_sf"/>
</dbReference>
<keyword evidence="7" id="KW-0106">Calcium</keyword>
<accession>A0A7K9KRD8</accession>
<comment type="subcellular location">
    <subcellularLocation>
        <location evidence="1">Secreted</location>
        <location evidence="1">Extracellular space</location>
        <location evidence="1">Extracellular matrix</location>
        <location evidence="1">Basement membrane</location>
    </subcellularLocation>
</comment>
<dbReference type="SMART" id="SM00539">
    <property type="entry name" value="NIDO"/>
    <property type="match status" value="1"/>
</dbReference>
<dbReference type="InterPro" id="IPR000152">
    <property type="entry name" value="EGF-type_Asp/Asn_hydroxyl_site"/>
</dbReference>
<dbReference type="GO" id="GO:0005604">
    <property type="term" value="C:basement membrane"/>
    <property type="evidence" value="ECO:0007669"/>
    <property type="project" value="UniProtKB-SubCell"/>
</dbReference>
<feature type="region of interest" description="Disordered" evidence="14">
    <location>
        <begin position="921"/>
        <end position="950"/>
    </location>
</feature>
<dbReference type="Proteomes" id="UP000583164">
    <property type="component" value="Unassembled WGS sequence"/>
</dbReference>
<gene>
    <name evidence="19" type="primary">Nid2</name>
    <name evidence="19" type="ORF">RHAINO_R09051</name>
</gene>
<evidence type="ECO:0000256" key="5">
    <source>
        <dbReference type="ARBA" id="ARBA00022729"/>
    </source>
</evidence>
<dbReference type="OrthoDB" id="6375837at2759"/>
<evidence type="ECO:0000313" key="19">
    <source>
        <dbReference type="EMBL" id="NXH52195.1"/>
    </source>
</evidence>
<dbReference type="Pfam" id="PF12947">
    <property type="entry name" value="EGF_3"/>
    <property type="match status" value="1"/>
</dbReference>
<evidence type="ECO:0000259" key="17">
    <source>
        <dbReference type="PROSITE" id="PS51162"/>
    </source>
</evidence>
<dbReference type="InterPro" id="IPR049883">
    <property type="entry name" value="NOTCH1_EGF-like"/>
</dbReference>
<evidence type="ECO:0000259" key="15">
    <source>
        <dbReference type="PROSITE" id="PS50026"/>
    </source>
</evidence>
<dbReference type="PROSITE" id="PS50993">
    <property type="entry name" value="NIDOGEN_G2"/>
    <property type="match status" value="1"/>
</dbReference>
<keyword evidence="20" id="KW-1185">Reference proteome</keyword>
<dbReference type="PROSITE" id="PS51162">
    <property type="entry name" value="THYROGLOBULIN_1_2"/>
    <property type="match status" value="2"/>
</dbReference>
<dbReference type="SMART" id="SM00135">
    <property type="entry name" value="LY"/>
    <property type="match status" value="1"/>
</dbReference>
<dbReference type="InterPro" id="IPR003886">
    <property type="entry name" value="NIDO_dom"/>
</dbReference>
<feature type="non-terminal residue" evidence="19">
    <location>
        <position position="1"/>
    </location>
</feature>
<evidence type="ECO:0000256" key="8">
    <source>
        <dbReference type="ARBA" id="ARBA00022869"/>
    </source>
</evidence>
<keyword evidence="11" id="KW-0325">Glycoprotein</keyword>
<keyword evidence="3" id="KW-0272">Extracellular matrix</keyword>
<keyword evidence="2" id="KW-0964">Secreted</keyword>
<dbReference type="GO" id="GO:0005615">
    <property type="term" value="C:extracellular space"/>
    <property type="evidence" value="ECO:0007669"/>
    <property type="project" value="TreeGrafter"/>
</dbReference>
<dbReference type="InterPro" id="IPR000742">
    <property type="entry name" value="EGF"/>
</dbReference>
<dbReference type="Gene3D" id="4.10.800.10">
    <property type="entry name" value="Thyroglobulin type-1"/>
    <property type="match status" value="2"/>
</dbReference>
<evidence type="ECO:0000256" key="11">
    <source>
        <dbReference type="ARBA" id="ARBA00023180"/>
    </source>
</evidence>
<feature type="domain" description="EGF-like" evidence="15">
    <location>
        <begin position="633"/>
        <end position="675"/>
    </location>
</feature>
<dbReference type="InterPro" id="IPR051950">
    <property type="entry name" value="Dev_reg/Prot_inhib"/>
</dbReference>
<feature type="region of interest" description="Disordered" evidence="14">
    <location>
        <begin position="844"/>
        <end position="866"/>
    </location>
</feature>
<dbReference type="PANTHER" id="PTHR12352">
    <property type="entry name" value="SECRETED MODULAR CALCIUM-BINDING PROTEIN"/>
    <property type="match status" value="1"/>
</dbReference>
<dbReference type="SUPFAM" id="SSF63825">
    <property type="entry name" value="YWTD domain"/>
    <property type="match status" value="1"/>
</dbReference>
<dbReference type="SUPFAM" id="SSF57610">
    <property type="entry name" value="Thyroglobulin type-1 domain"/>
    <property type="match status" value="2"/>
</dbReference>
<feature type="domain" description="EGF-like" evidence="15">
    <location>
        <begin position="680"/>
        <end position="723"/>
    </location>
</feature>
<dbReference type="AlphaFoldDB" id="A0A7K9KRD8"/>
<dbReference type="SUPFAM" id="SSF57184">
    <property type="entry name" value="Growth factor receptor domain"/>
    <property type="match status" value="1"/>
</dbReference>
<feature type="compositionally biased region" description="Low complexity" evidence="14">
    <location>
        <begin position="844"/>
        <end position="854"/>
    </location>
</feature>
<dbReference type="PROSITE" id="PS00010">
    <property type="entry name" value="ASX_HYDROXYL"/>
    <property type="match status" value="2"/>
</dbReference>
<dbReference type="Pfam" id="PF06119">
    <property type="entry name" value="NIDO"/>
    <property type="match status" value="1"/>
</dbReference>
<dbReference type="GO" id="GO:0007160">
    <property type="term" value="P:cell-matrix adhesion"/>
    <property type="evidence" value="ECO:0007669"/>
    <property type="project" value="InterPro"/>
</dbReference>
<feature type="compositionally biased region" description="Low complexity" evidence="14">
    <location>
        <begin position="283"/>
        <end position="296"/>
    </location>
</feature>
<dbReference type="CDD" id="cd00191">
    <property type="entry name" value="TY"/>
    <property type="match status" value="2"/>
</dbReference>
<dbReference type="SUPFAM" id="SSF57196">
    <property type="entry name" value="EGF/Laminin"/>
    <property type="match status" value="1"/>
</dbReference>
<feature type="non-terminal residue" evidence="19">
    <location>
        <position position="1045"/>
    </location>
</feature>
<evidence type="ECO:0000256" key="1">
    <source>
        <dbReference type="ARBA" id="ARBA00004302"/>
    </source>
</evidence>
<dbReference type="PROSITE" id="PS50026">
    <property type="entry name" value="EGF_3"/>
    <property type="match status" value="4"/>
</dbReference>
<dbReference type="InterPro" id="IPR000716">
    <property type="entry name" value="Thyroglobulin_1"/>
</dbReference>
<dbReference type="InterPro" id="IPR009017">
    <property type="entry name" value="GFP"/>
</dbReference>
<feature type="compositionally biased region" description="Pro residues" evidence="14">
    <location>
        <begin position="929"/>
        <end position="943"/>
    </location>
</feature>
<dbReference type="InterPro" id="IPR009030">
    <property type="entry name" value="Growth_fac_rcpt_cys_sf"/>
</dbReference>
<comment type="caution">
    <text evidence="19">The sequence shown here is derived from an EMBL/GenBank/DDBJ whole genome shotgun (WGS) entry which is preliminary data.</text>
</comment>
<protein>
    <submittedName>
        <fullName evidence="19">NID2 protein</fullName>
    </submittedName>
</protein>
<dbReference type="InterPro" id="IPR011042">
    <property type="entry name" value="6-blade_b-propeller_TolB-like"/>
</dbReference>
<keyword evidence="5" id="KW-0732">Signal</keyword>
<dbReference type="SMART" id="SM00179">
    <property type="entry name" value="EGF_CA"/>
    <property type="match status" value="3"/>
</dbReference>
<dbReference type="Pfam" id="PF00086">
    <property type="entry name" value="Thyroglobulin_1"/>
    <property type="match status" value="2"/>
</dbReference>
<evidence type="ECO:0000256" key="6">
    <source>
        <dbReference type="ARBA" id="ARBA00022737"/>
    </source>
</evidence>
<evidence type="ECO:0000256" key="7">
    <source>
        <dbReference type="ARBA" id="ARBA00022837"/>
    </source>
</evidence>
<reference evidence="19 20" key="1">
    <citation type="submission" date="2019-09" db="EMBL/GenBank/DDBJ databases">
        <title>Bird 10,000 Genomes (B10K) Project - Family phase.</title>
        <authorList>
            <person name="Zhang G."/>
        </authorList>
    </citation>
    <scope>NUCLEOTIDE SEQUENCE [LARGE SCALE GENOMIC DNA]</scope>
    <source>
        <strain evidence="19">B10K-DU-001-29</strain>
        <tissue evidence="19">Muscle</tissue>
    </source>
</reference>
<dbReference type="InterPro" id="IPR006605">
    <property type="entry name" value="G2_nidogen/fibulin_G2F"/>
</dbReference>
<evidence type="ECO:0000256" key="3">
    <source>
        <dbReference type="ARBA" id="ARBA00022530"/>
    </source>
</evidence>
<dbReference type="PROSITE" id="PS00484">
    <property type="entry name" value="THYROGLOBULIN_1_1"/>
    <property type="match status" value="2"/>
</dbReference>
<dbReference type="FunFam" id="2.10.25.10:FF:000270">
    <property type="entry name" value="Nidogen 1"/>
    <property type="match status" value="1"/>
</dbReference>
<dbReference type="SMART" id="SM00181">
    <property type="entry name" value="EGF"/>
    <property type="match status" value="5"/>
</dbReference>
<keyword evidence="8" id="KW-0084">Basement membrane</keyword>
<dbReference type="Gene3D" id="2.40.155.10">
    <property type="entry name" value="Green fluorescent protein"/>
    <property type="match status" value="1"/>
</dbReference>
<feature type="compositionally biased region" description="Basic and acidic residues" evidence="14">
    <location>
        <begin position="262"/>
        <end position="271"/>
    </location>
</feature>
<evidence type="ECO:0000256" key="9">
    <source>
        <dbReference type="ARBA" id="ARBA00022889"/>
    </source>
</evidence>
<feature type="domain" description="Thyroglobulin type-1" evidence="17">
    <location>
        <begin position="865"/>
        <end position="933"/>
    </location>
</feature>
<dbReference type="PROSITE" id="PS01187">
    <property type="entry name" value="EGF_CA"/>
    <property type="match status" value="1"/>
</dbReference>
<evidence type="ECO:0000259" key="16">
    <source>
        <dbReference type="PROSITE" id="PS50993"/>
    </source>
</evidence>
<dbReference type="SUPFAM" id="SSF54511">
    <property type="entry name" value="GFP-like"/>
    <property type="match status" value="1"/>
</dbReference>
<evidence type="ECO:0000256" key="12">
    <source>
        <dbReference type="PROSITE-ProRule" id="PRU00076"/>
    </source>
</evidence>
<dbReference type="FunFam" id="2.10.25.10:FF:000038">
    <property type="entry name" value="Fibrillin 2"/>
    <property type="match status" value="1"/>
</dbReference>
<evidence type="ECO:0000256" key="14">
    <source>
        <dbReference type="SAM" id="MobiDB-lite"/>
    </source>
</evidence>
<feature type="domain" description="Thyroglobulin type-1" evidence="17">
    <location>
        <begin position="785"/>
        <end position="855"/>
    </location>
</feature>
<feature type="disulfide bond" evidence="13">
    <location>
        <begin position="903"/>
        <end position="910"/>
    </location>
</feature>
<dbReference type="SMART" id="SM00682">
    <property type="entry name" value="G2F"/>
    <property type="match status" value="1"/>
</dbReference>
<feature type="domain" description="EGF-like" evidence="15">
    <location>
        <begin position="591"/>
        <end position="632"/>
    </location>
</feature>
<dbReference type="PANTHER" id="PTHR12352:SF3">
    <property type="entry name" value="NIDOGEN-2"/>
    <property type="match status" value="1"/>
</dbReference>
<sequence>LSLQVGTNGVISTQDFPRETQYVDDDFPTDFPVIAPFLADLDTSGDRGNIYYRQDDSQDVLDQAVGYIQAGFPRSAVTFVPTNAFIATWEDVGAYQELSQDTEPSTKLNTFQAVIAYNDEDTYTIFLYPSGGLQFLGTRPKESYNVQLELPARVGFSWGDGDDPKRDGLFHSLASSEQALRSLERESNMGIPGVWVFHVGSAEQVEPGGGEGAAPAVPQSPPEHPNPGTASYPHPLSSHTPMAQHPSHGSGTPVLLGFVPAGRRDTQERSHWMQPSGDSGTRQSQSANPSSYSSGQHGVGVEEDVHFNPDVFTYSAASKETCAQHHGRCSPHAFCTDYAAGFCCHCRATFYGNGRQCLPEGAVHRLNGKVSGSLRVGQASVRFQDVDLHAYIVGSDGRTYTAISGVPQPAARALLPLLPVGGLFAWLFALEEPGSENGFSITGAEFTQSLEVTFYPGGETVQVTQTAEGLGPDNYLSLRTHIQGEVPFLPENVTVHITPYKELYSYSSSAVTSSGQREYVVVAAGGTANQTLSYRLRQNVSFSGCPHARPPAWQQLSVARAFALFDGHEHVLRYALAARIGPARDGAENPVVSPCHDGTHACEAPARCRPGVGTEYTCECTAGYRQDGRGCRDVDECTEGLSQCGPFSVCLNVPGSFRCECRSGYRPAGDGQACVPLAPPSDPCEDGQHPCAPGDRARCLSRGDGRATCECLPGYTGDGIHCSDVDECAQSPCHPAAICYNTPGSFSCRCRPGYAGDGFQCTYAVWHPLSPGWGCLLPAESIQQLTPCEHARMYPREVPPGLSPLGDGHVPQCDEQGRYRPLQCHSSSGHCWCVDAAGQEIAGTRTAPGTTPPRCGSPEPTERPPSMCERWRQSLLEHYGGSPRGDQYVPQCEPSGDFTPLQCHGDSGYCWCVEQSGREIPGTRSEPGTTPPCLPSVAPPSVRPEPRPDVSPPATGTFLLYAQGQQIGYLPLNGTRLHKEAAKTLLSLHGSIVVGIDYDCRERMIYWTDVAGRTISRAGLEPGSEPETIISSGVLLSPVSPAHSH</sequence>
<evidence type="ECO:0000313" key="20">
    <source>
        <dbReference type="Proteomes" id="UP000583164"/>
    </source>
</evidence>
<organism evidence="19 20">
    <name type="scientific">Rhabdornis inornatus</name>
    <dbReference type="NCBI Taxonomy" id="237438"/>
    <lineage>
        <taxon>Eukaryota</taxon>
        <taxon>Metazoa</taxon>
        <taxon>Chordata</taxon>
        <taxon>Craniata</taxon>
        <taxon>Vertebrata</taxon>
        <taxon>Euteleostomi</taxon>
        <taxon>Archelosauria</taxon>
        <taxon>Archosauria</taxon>
        <taxon>Dinosauria</taxon>
        <taxon>Saurischia</taxon>
        <taxon>Theropoda</taxon>
        <taxon>Coelurosauria</taxon>
        <taxon>Aves</taxon>
        <taxon>Neognathae</taxon>
        <taxon>Neoaves</taxon>
        <taxon>Telluraves</taxon>
        <taxon>Australaves</taxon>
        <taxon>Passeriformes</taxon>
        <taxon>Rhabdornithidae</taxon>
        <taxon>Rhabdornis</taxon>
    </lineage>
</organism>
<dbReference type="InterPro" id="IPR024731">
    <property type="entry name" value="NELL2-like_EGF"/>
</dbReference>